<dbReference type="SUPFAM" id="SSF109854">
    <property type="entry name" value="DinB/YfiT-like putative metalloenzymes"/>
    <property type="match status" value="1"/>
</dbReference>
<evidence type="ECO:0000259" key="1">
    <source>
        <dbReference type="Pfam" id="PF12867"/>
    </source>
</evidence>
<protein>
    <submittedName>
        <fullName evidence="2">DinB family protein</fullName>
    </submittedName>
</protein>
<organism evidence="2 3">
    <name type="scientific">Mucilaginibacter corticis</name>
    <dbReference type="NCBI Taxonomy" id="2597670"/>
    <lineage>
        <taxon>Bacteria</taxon>
        <taxon>Pseudomonadati</taxon>
        <taxon>Bacteroidota</taxon>
        <taxon>Sphingobacteriia</taxon>
        <taxon>Sphingobacteriales</taxon>
        <taxon>Sphingobacteriaceae</taxon>
        <taxon>Mucilaginibacter</taxon>
    </lineage>
</organism>
<comment type="caution">
    <text evidence="2">The sequence shown here is derived from an EMBL/GenBank/DDBJ whole genome shotgun (WGS) entry which is preliminary data.</text>
</comment>
<dbReference type="Proteomes" id="UP000318733">
    <property type="component" value="Unassembled WGS sequence"/>
</dbReference>
<accession>A0A556MII5</accession>
<dbReference type="AlphaFoldDB" id="A0A556MII5"/>
<gene>
    <name evidence="2" type="ORF">FO440_18205</name>
</gene>
<evidence type="ECO:0000313" key="3">
    <source>
        <dbReference type="Proteomes" id="UP000318733"/>
    </source>
</evidence>
<keyword evidence="3" id="KW-1185">Reference proteome</keyword>
<proteinExistence type="predicted"/>
<dbReference type="RefSeq" id="WP_144249710.1">
    <property type="nucleotide sequence ID" value="NZ_VLPK01000003.1"/>
</dbReference>
<sequence length="170" mass="18957">MADTNKREVWLRGPLEGIPSLLQPVAHALLQARDEVNEMMSGFPEIFLWVKPAGLASPAFHLQHLNGVLDRLFTYARAEALTPHQLTKLALEGKEPETGYSVITLLEIFNRQIDEAIKQLSETDELTLTEKRGVGRAQLPSTVMGLYVHAAEHTMRHVGQLLVTTRVLQG</sequence>
<feature type="domain" description="DinB-like" evidence="1">
    <location>
        <begin position="29"/>
        <end position="161"/>
    </location>
</feature>
<dbReference type="Gene3D" id="1.20.120.450">
    <property type="entry name" value="dinb family like domain"/>
    <property type="match status" value="1"/>
</dbReference>
<dbReference type="InterPro" id="IPR024775">
    <property type="entry name" value="DinB-like"/>
</dbReference>
<dbReference type="OrthoDB" id="1439983at2"/>
<evidence type="ECO:0000313" key="2">
    <source>
        <dbReference type="EMBL" id="TSJ39673.1"/>
    </source>
</evidence>
<dbReference type="InterPro" id="IPR034660">
    <property type="entry name" value="DinB/YfiT-like"/>
</dbReference>
<reference evidence="2 3" key="1">
    <citation type="submission" date="2019-07" db="EMBL/GenBank/DDBJ databases">
        <authorList>
            <person name="Huq M.A."/>
        </authorList>
    </citation>
    <scope>NUCLEOTIDE SEQUENCE [LARGE SCALE GENOMIC DNA]</scope>
    <source>
        <strain evidence="2 3">MAH-19</strain>
    </source>
</reference>
<name>A0A556MII5_9SPHI</name>
<dbReference type="Pfam" id="PF12867">
    <property type="entry name" value="DinB_2"/>
    <property type="match status" value="1"/>
</dbReference>
<dbReference type="EMBL" id="VLPK01000003">
    <property type="protein sequence ID" value="TSJ39673.1"/>
    <property type="molecule type" value="Genomic_DNA"/>
</dbReference>